<dbReference type="STRING" id="413434.SAMN04488132_10286"/>
<gene>
    <name evidence="2" type="ORF">SAMN04488132_10286</name>
</gene>
<name>A0A1T4KSC5_9BACT</name>
<proteinExistence type="predicted"/>
<keyword evidence="3" id="KW-1185">Reference proteome</keyword>
<dbReference type="RefSeq" id="WP_078830066.1">
    <property type="nucleotide sequence ID" value="NZ_FUWH01000002.1"/>
</dbReference>
<organism evidence="2 3">
    <name type="scientific">Sediminibacterium ginsengisoli</name>
    <dbReference type="NCBI Taxonomy" id="413434"/>
    <lineage>
        <taxon>Bacteria</taxon>
        <taxon>Pseudomonadati</taxon>
        <taxon>Bacteroidota</taxon>
        <taxon>Chitinophagia</taxon>
        <taxon>Chitinophagales</taxon>
        <taxon>Chitinophagaceae</taxon>
        <taxon>Sediminibacterium</taxon>
    </lineage>
</organism>
<dbReference type="EMBL" id="FUWH01000002">
    <property type="protein sequence ID" value="SJZ45335.1"/>
    <property type="molecule type" value="Genomic_DNA"/>
</dbReference>
<feature type="compositionally biased region" description="Basic and acidic residues" evidence="1">
    <location>
        <begin position="46"/>
        <end position="62"/>
    </location>
</feature>
<reference evidence="2 3" key="1">
    <citation type="submission" date="2017-02" db="EMBL/GenBank/DDBJ databases">
        <authorList>
            <person name="Peterson S.W."/>
        </authorList>
    </citation>
    <scope>NUCLEOTIDE SEQUENCE [LARGE SCALE GENOMIC DNA]</scope>
    <source>
        <strain evidence="2 3">DSM 22335</strain>
    </source>
</reference>
<evidence type="ECO:0000313" key="2">
    <source>
        <dbReference type="EMBL" id="SJZ45335.1"/>
    </source>
</evidence>
<dbReference type="AlphaFoldDB" id="A0A1T4KSC5"/>
<evidence type="ECO:0000256" key="1">
    <source>
        <dbReference type="SAM" id="MobiDB-lite"/>
    </source>
</evidence>
<feature type="compositionally biased region" description="Basic and acidic residues" evidence="1">
    <location>
        <begin position="16"/>
        <end position="36"/>
    </location>
</feature>
<protein>
    <submittedName>
        <fullName evidence="2">Uncharacterized protein</fullName>
    </submittedName>
</protein>
<evidence type="ECO:0000313" key="3">
    <source>
        <dbReference type="Proteomes" id="UP000190888"/>
    </source>
</evidence>
<sequence>MKSSNKTNHAKFGSEPSKETFGDPNKKTESPEKKTNDAIVTGARQDANKPDHNKDKAKSSHQ</sequence>
<accession>A0A1T4KSC5</accession>
<feature type="region of interest" description="Disordered" evidence="1">
    <location>
        <begin position="1"/>
        <end position="62"/>
    </location>
</feature>
<dbReference type="Proteomes" id="UP000190888">
    <property type="component" value="Unassembled WGS sequence"/>
</dbReference>